<reference evidence="5 6" key="1">
    <citation type="submission" date="2018-04" db="EMBL/GenBank/DDBJ databases">
        <title>Genomic Encyclopedia of Archaeal and Bacterial Type Strains, Phase II (KMG-II): from individual species to whole genera.</title>
        <authorList>
            <person name="Goeker M."/>
        </authorList>
    </citation>
    <scope>NUCLEOTIDE SEQUENCE [LARGE SCALE GENOMIC DNA]</scope>
    <source>
        <strain evidence="5 6">DSM 45787</strain>
    </source>
</reference>
<dbReference type="InterPro" id="IPR002577">
    <property type="entry name" value="HTH_HxlR"/>
</dbReference>
<evidence type="ECO:0000313" key="5">
    <source>
        <dbReference type="EMBL" id="PTX53764.1"/>
    </source>
</evidence>
<dbReference type="GO" id="GO:0003677">
    <property type="term" value="F:DNA binding"/>
    <property type="evidence" value="ECO:0007669"/>
    <property type="project" value="UniProtKB-KW"/>
</dbReference>
<keyword evidence="1" id="KW-0805">Transcription regulation</keyword>
<keyword evidence="3" id="KW-0804">Transcription</keyword>
<dbReference type="SUPFAM" id="SSF46785">
    <property type="entry name" value="Winged helix' DNA-binding domain"/>
    <property type="match status" value="1"/>
</dbReference>
<dbReference type="Gene3D" id="1.10.10.10">
    <property type="entry name" value="Winged helix-like DNA-binding domain superfamily/Winged helix DNA-binding domain"/>
    <property type="match status" value="1"/>
</dbReference>
<evidence type="ECO:0000313" key="6">
    <source>
        <dbReference type="Proteomes" id="UP000244240"/>
    </source>
</evidence>
<evidence type="ECO:0000256" key="3">
    <source>
        <dbReference type="ARBA" id="ARBA00023163"/>
    </source>
</evidence>
<dbReference type="PANTHER" id="PTHR33204">
    <property type="entry name" value="TRANSCRIPTIONAL REGULATOR, MARR FAMILY"/>
    <property type="match status" value="1"/>
</dbReference>
<sequence>MANHEPHHRKLCPKFEFAFELLGKRWTGLIIRVLLDGPKRFKEISAMIPGMSDKMLAERFKELESAGILTRNIYPETPVRIEYALTEKGQALKPVMDEVQNWAEKWCDPVDTPGD</sequence>
<dbReference type="EMBL" id="QBKR01000026">
    <property type="protein sequence ID" value="PTX53764.1"/>
    <property type="molecule type" value="Genomic_DNA"/>
</dbReference>
<evidence type="ECO:0000256" key="1">
    <source>
        <dbReference type="ARBA" id="ARBA00023015"/>
    </source>
</evidence>
<accession>A0A2T6BCK0</accession>
<comment type="caution">
    <text evidence="5">The sequence shown here is derived from an EMBL/GenBank/DDBJ whole genome shotgun (WGS) entry which is preliminary data.</text>
</comment>
<evidence type="ECO:0000259" key="4">
    <source>
        <dbReference type="PROSITE" id="PS51118"/>
    </source>
</evidence>
<proteinExistence type="predicted"/>
<evidence type="ECO:0000256" key="2">
    <source>
        <dbReference type="ARBA" id="ARBA00023125"/>
    </source>
</evidence>
<gene>
    <name evidence="5" type="ORF">C8P63_12653</name>
</gene>
<dbReference type="InterPro" id="IPR036390">
    <property type="entry name" value="WH_DNA-bd_sf"/>
</dbReference>
<feature type="domain" description="HTH hxlR-type" evidence="4">
    <location>
        <begin position="12"/>
        <end position="111"/>
    </location>
</feature>
<dbReference type="PROSITE" id="PS51118">
    <property type="entry name" value="HTH_HXLR"/>
    <property type="match status" value="1"/>
</dbReference>
<dbReference type="OrthoDB" id="9800966at2"/>
<dbReference type="AlphaFoldDB" id="A0A2T6BCK0"/>
<name>A0A2T6BCK0_9BACL</name>
<keyword evidence="6" id="KW-1185">Reference proteome</keyword>
<dbReference type="InterPro" id="IPR036388">
    <property type="entry name" value="WH-like_DNA-bd_sf"/>
</dbReference>
<protein>
    <submittedName>
        <fullName evidence="5">HxlR family transcriptional regulator</fullName>
    </submittedName>
</protein>
<dbReference type="PANTHER" id="PTHR33204:SF37">
    <property type="entry name" value="HTH-TYPE TRANSCRIPTIONAL REGULATOR YODB"/>
    <property type="match status" value="1"/>
</dbReference>
<dbReference type="Pfam" id="PF01638">
    <property type="entry name" value="HxlR"/>
    <property type="match status" value="1"/>
</dbReference>
<keyword evidence="2" id="KW-0238">DNA-binding</keyword>
<dbReference type="Proteomes" id="UP000244240">
    <property type="component" value="Unassembled WGS sequence"/>
</dbReference>
<organism evidence="5 6">
    <name type="scientific">Melghirimyces profundicolus</name>
    <dbReference type="NCBI Taxonomy" id="1242148"/>
    <lineage>
        <taxon>Bacteria</taxon>
        <taxon>Bacillati</taxon>
        <taxon>Bacillota</taxon>
        <taxon>Bacilli</taxon>
        <taxon>Bacillales</taxon>
        <taxon>Thermoactinomycetaceae</taxon>
        <taxon>Melghirimyces</taxon>
    </lineage>
</organism>
<dbReference type="RefSeq" id="WP_108025639.1">
    <property type="nucleotide sequence ID" value="NZ_QBKR01000026.1"/>
</dbReference>